<feature type="signal peptide" evidence="1">
    <location>
        <begin position="1"/>
        <end position="20"/>
    </location>
</feature>
<name>A0A5S3PQR6_9FLAO</name>
<accession>A0A5S3PQR6</accession>
<keyword evidence="3" id="KW-1185">Reference proteome</keyword>
<dbReference type="AlphaFoldDB" id="A0A5S3PQR6"/>
<gene>
    <name evidence="2" type="ORF">FEE95_15290</name>
</gene>
<keyword evidence="1" id="KW-0732">Signal</keyword>
<dbReference type="RefSeq" id="WP_138658872.1">
    <property type="nucleotide sequence ID" value="NZ_VATY01000003.1"/>
</dbReference>
<evidence type="ECO:0000313" key="3">
    <source>
        <dbReference type="Proteomes" id="UP000310314"/>
    </source>
</evidence>
<evidence type="ECO:0000313" key="2">
    <source>
        <dbReference type="EMBL" id="TMM56005.1"/>
    </source>
</evidence>
<sequence length="275" mass="31758">MKYPKIIMWILMGMFLSLNAQNATDQLYLTNGETIAVNVKKVEPNTITYFYLGEDLENVVEKDDVIKIVFKSGREQKFSGALTSPAGTKNANYEYPPMKVNQGAVLPFEFIFEGQPSSEEGIEAQEYYYRTLQRKPERNTITYQDPEITWKRLRKAGITEASQIKNYDMDEISKIVGVGTLVNSKIVVSYRSTVSNSTGSSTVRVDKKKRVKGYSSEYSTSRDEFETMVYFKIYDKNGNKVMDEKRRPFMTAGRTDYILTLSYFLKRTPFYQKNR</sequence>
<evidence type="ECO:0000256" key="1">
    <source>
        <dbReference type="SAM" id="SignalP"/>
    </source>
</evidence>
<comment type="caution">
    <text evidence="2">The sequence shown here is derived from an EMBL/GenBank/DDBJ whole genome shotgun (WGS) entry which is preliminary data.</text>
</comment>
<feature type="chain" id="PRO_5024456039" evidence="1">
    <location>
        <begin position="21"/>
        <end position="275"/>
    </location>
</feature>
<dbReference type="OrthoDB" id="669636at2"/>
<dbReference type="EMBL" id="VATY01000003">
    <property type="protein sequence ID" value="TMM56005.1"/>
    <property type="molecule type" value="Genomic_DNA"/>
</dbReference>
<organism evidence="2 3">
    <name type="scientific">Maribacter algarum</name>
    <name type="common">ex Zhang et al. 2020</name>
    <dbReference type="NCBI Taxonomy" id="2578118"/>
    <lineage>
        <taxon>Bacteria</taxon>
        <taxon>Pseudomonadati</taxon>
        <taxon>Bacteroidota</taxon>
        <taxon>Flavobacteriia</taxon>
        <taxon>Flavobacteriales</taxon>
        <taxon>Flavobacteriaceae</taxon>
        <taxon>Maribacter</taxon>
    </lineage>
</organism>
<reference evidence="2 3" key="1">
    <citation type="submission" date="2019-05" db="EMBL/GenBank/DDBJ databases">
        <authorList>
            <person name="Zhang J.-Y."/>
            <person name="Feg X."/>
            <person name="Du Z.-J."/>
        </authorList>
    </citation>
    <scope>NUCLEOTIDE SEQUENCE [LARGE SCALE GENOMIC DNA]</scope>
    <source>
        <strain evidence="2 3">RZ26</strain>
    </source>
</reference>
<protein>
    <submittedName>
        <fullName evidence="2">Uncharacterized protein</fullName>
    </submittedName>
</protein>
<dbReference type="Proteomes" id="UP000310314">
    <property type="component" value="Unassembled WGS sequence"/>
</dbReference>
<proteinExistence type="predicted"/>